<gene>
    <name evidence="9" type="ORF">scyTo_0012594</name>
</gene>
<dbReference type="OrthoDB" id="10043646at2759"/>
<evidence type="ECO:0000256" key="3">
    <source>
        <dbReference type="ARBA" id="ARBA00023015"/>
    </source>
</evidence>
<dbReference type="PRINTS" id="PR00454">
    <property type="entry name" value="ETSDOMAIN"/>
</dbReference>
<evidence type="ECO:0000256" key="5">
    <source>
        <dbReference type="ARBA" id="ARBA00023163"/>
    </source>
</evidence>
<dbReference type="PROSITE" id="PS50061">
    <property type="entry name" value="ETS_DOMAIN_3"/>
    <property type="match status" value="1"/>
</dbReference>
<evidence type="ECO:0000256" key="7">
    <source>
        <dbReference type="RuleBase" id="RU004019"/>
    </source>
</evidence>
<accession>A0A401NGE6</accession>
<dbReference type="GO" id="GO:0000981">
    <property type="term" value="F:DNA-binding transcription factor activity, RNA polymerase II-specific"/>
    <property type="evidence" value="ECO:0007669"/>
    <property type="project" value="TreeGrafter"/>
</dbReference>
<evidence type="ECO:0000259" key="8">
    <source>
        <dbReference type="PROSITE" id="PS50061"/>
    </source>
</evidence>
<dbReference type="GO" id="GO:0005634">
    <property type="term" value="C:nucleus"/>
    <property type="evidence" value="ECO:0007669"/>
    <property type="project" value="UniProtKB-SubCell"/>
</dbReference>
<dbReference type="GO" id="GO:0043565">
    <property type="term" value="F:sequence-specific DNA binding"/>
    <property type="evidence" value="ECO:0007669"/>
    <property type="project" value="InterPro"/>
</dbReference>
<dbReference type="Proteomes" id="UP000288216">
    <property type="component" value="Unassembled WGS sequence"/>
</dbReference>
<dbReference type="InterPro" id="IPR000418">
    <property type="entry name" value="Ets_dom"/>
</dbReference>
<evidence type="ECO:0000256" key="6">
    <source>
        <dbReference type="ARBA" id="ARBA00023242"/>
    </source>
</evidence>
<comment type="subcellular location">
    <subcellularLocation>
        <location evidence="1 7">Nucleus</location>
    </subcellularLocation>
</comment>
<dbReference type="EMBL" id="BFAA01006121">
    <property type="protein sequence ID" value="GCB59791.1"/>
    <property type="molecule type" value="Genomic_DNA"/>
</dbReference>
<evidence type="ECO:0000256" key="1">
    <source>
        <dbReference type="ARBA" id="ARBA00004123"/>
    </source>
</evidence>
<proteinExistence type="inferred from homology"/>
<keyword evidence="10" id="KW-1185">Reference proteome</keyword>
<comment type="caution">
    <text evidence="9">The sequence shown here is derived from an EMBL/GenBank/DDBJ whole genome shotgun (WGS) entry which is preliminary data.</text>
</comment>
<dbReference type="AlphaFoldDB" id="A0A401NGE6"/>
<dbReference type="PANTHER" id="PTHR11849">
    <property type="entry name" value="ETS"/>
    <property type="match status" value="1"/>
</dbReference>
<evidence type="ECO:0000313" key="9">
    <source>
        <dbReference type="EMBL" id="GCB59791.1"/>
    </source>
</evidence>
<keyword evidence="6 7" id="KW-0539">Nucleus</keyword>
<dbReference type="SMART" id="SM00413">
    <property type="entry name" value="ETS"/>
    <property type="match status" value="1"/>
</dbReference>
<evidence type="ECO:0000256" key="4">
    <source>
        <dbReference type="ARBA" id="ARBA00023125"/>
    </source>
</evidence>
<sequence length="280" mass="32065">MKHRTDASCGKIQMSGLCASRAHYPEAVTYETEPYSKHPAAFCSYYVADPEQPADHYWTGSDHHILGYDHFDGGQFTQLQNVPVSHLQSLYPQFPLEVVSTPDPSLPNHGTCPLEEDYNQVFPMMYPSYQTSNDMSSPSISGDDDYNLGSPVLEVSDSEFDENIPPRESSTHDGGARKKVRLYQFLLELLKSGEMRDCVWWLDREKGTFQFSSKHKELLAHRWGMQKGNRKKMTYQKMARALRNYGKTGEIRKIKKKLTYQFDGMLLGLKKPECKTSFLP</sequence>
<dbReference type="PROSITE" id="PS00345">
    <property type="entry name" value="ETS_DOMAIN_1"/>
    <property type="match status" value="1"/>
</dbReference>
<dbReference type="SUPFAM" id="SSF46785">
    <property type="entry name" value="Winged helix' DNA-binding domain"/>
    <property type="match status" value="1"/>
</dbReference>
<protein>
    <recommendedName>
        <fullName evidence="8">ETS domain-containing protein</fullName>
    </recommendedName>
</protein>
<name>A0A401NGE6_SCYTO</name>
<keyword evidence="3" id="KW-0805">Transcription regulation</keyword>
<evidence type="ECO:0000313" key="10">
    <source>
        <dbReference type="Proteomes" id="UP000288216"/>
    </source>
</evidence>
<evidence type="ECO:0000256" key="2">
    <source>
        <dbReference type="ARBA" id="ARBA00005562"/>
    </source>
</evidence>
<comment type="similarity">
    <text evidence="2 7">Belongs to the ETS family.</text>
</comment>
<dbReference type="FunFam" id="1.10.10.10:FF:000250">
    <property type="entry name" value="transcription factor Spi-B isoform X1"/>
    <property type="match status" value="1"/>
</dbReference>
<feature type="domain" description="ETS" evidence="8">
    <location>
        <begin position="180"/>
        <end position="263"/>
    </location>
</feature>
<dbReference type="PANTHER" id="PTHR11849:SF174">
    <property type="entry name" value="TRANSCRIPTION FACTOR SPI-B"/>
    <property type="match status" value="1"/>
</dbReference>
<dbReference type="Pfam" id="PF00178">
    <property type="entry name" value="Ets"/>
    <property type="match status" value="1"/>
</dbReference>
<dbReference type="PROSITE" id="PS00346">
    <property type="entry name" value="ETS_DOMAIN_2"/>
    <property type="match status" value="1"/>
</dbReference>
<dbReference type="OMA" id="YPQFPLE"/>
<keyword evidence="4 7" id="KW-0238">DNA-binding</keyword>
<dbReference type="GO" id="GO:0030154">
    <property type="term" value="P:cell differentiation"/>
    <property type="evidence" value="ECO:0007669"/>
    <property type="project" value="TreeGrafter"/>
</dbReference>
<dbReference type="InterPro" id="IPR036390">
    <property type="entry name" value="WH_DNA-bd_sf"/>
</dbReference>
<organism evidence="9 10">
    <name type="scientific">Scyliorhinus torazame</name>
    <name type="common">Cloudy catshark</name>
    <name type="synonym">Catulus torazame</name>
    <dbReference type="NCBI Taxonomy" id="75743"/>
    <lineage>
        <taxon>Eukaryota</taxon>
        <taxon>Metazoa</taxon>
        <taxon>Chordata</taxon>
        <taxon>Craniata</taxon>
        <taxon>Vertebrata</taxon>
        <taxon>Chondrichthyes</taxon>
        <taxon>Elasmobranchii</taxon>
        <taxon>Galeomorphii</taxon>
        <taxon>Galeoidea</taxon>
        <taxon>Carcharhiniformes</taxon>
        <taxon>Scyliorhinidae</taxon>
        <taxon>Scyliorhinus</taxon>
    </lineage>
</organism>
<dbReference type="Gene3D" id="1.10.10.10">
    <property type="entry name" value="Winged helix-like DNA-binding domain superfamily/Winged helix DNA-binding domain"/>
    <property type="match status" value="1"/>
</dbReference>
<dbReference type="InterPro" id="IPR046328">
    <property type="entry name" value="ETS_fam"/>
</dbReference>
<dbReference type="InterPro" id="IPR036388">
    <property type="entry name" value="WH-like_DNA-bd_sf"/>
</dbReference>
<reference evidence="9 10" key="1">
    <citation type="journal article" date="2018" name="Nat. Ecol. Evol.">
        <title>Shark genomes provide insights into elasmobranch evolution and the origin of vertebrates.</title>
        <authorList>
            <person name="Hara Y"/>
            <person name="Yamaguchi K"/>
            <person name="Onimaru K"/>
            <person name="Kadota M"/>
            <person name="Koyanagi M"/>
            <person name="Keeley SD"/>
            <person name="Tatsumi K"/>
            <person name="Tanaka K"/>
            <person name="Motone F"/>
            <person name="Kageyama Y"/>
            <person name="Nozu R"/>
            <person name="Adachi N"/>
            <person name="Nishimura O"/>
            <person name="Nakagawa R"/>
            <person name="Tanegashima C"/>
            <person name="Kiyatake I"/>
            <person name="Matsumoto R"/>
            <person name="Murakumo K"/>
            <person name="Nishida K"/>
            <person name="Terakita A"/>
            <person name="Kuratani S"/>
            <person name="Sato K"/>
            <person name="Hyodo S Kuraku.S."/>
        </authorList>
    </citation>
    <scope>NUCLEOTIDE SEQUENCE [LARGE SCALE GENOMIC DNA]</scope>
</reference>
<dbReference type="STRING" id="75743.A0A401NGE6"/>
<keyword evidence="5" id="KW-0804">Transcription</keyword>